<reference evidence="2" key="1">
    <citation type="submission" date="2016-10" db="EMBL/GenBank/DDBJ databases">
        <title>CRISPR-Cas defence system in Roseofilum reptotaenium: evidence of a bacteriophage-cyanobacterium arms race in the coral black band disease.</title>
        <authorList>
            <person name="Buerger P."/>
            <person name="Wood-Charlson E.M."/>
            <person name="Weynberg K.D."/>
            <person name="Willis B."/>
            <person name="Van Oppen M.J."/>
        </authorList>
    </citation>
    <scope>NUCLEOTIDE SEQUENCE [LARGE SCALE GENOMIC DNA]</scope>
    <source>
        <strain evidence="2">AO1-A</strain>
    </source>
</reference>
<dbReference type="Proteomes" id="UP000183940">
    <property type="component" value="Unassembled WGS sequence"/>
</dbReference>
<keyword evidence="1" id="KW-0472">Membrane</keyword>
<keyword evidence="1" id="KW-0812">Transmembrane</keyword>
<comment type="caution">
    <text evidence="2">The sequence shown here is derived from an EMBL/GenBank/DDBJ whole genome shotgun (WGS) entry which is preliminary data.</text>
</comment>
<evidence type="ECO:0000256" key="1">
    <source>
        <dbReference type="SAM" id="Phobius"/>
    </source>
</evidence>
<gene>
    <name evidence="2" type="ORF">BI308_21410</name>
</gene>
<dbReference type="AlphaFoldDB" id="A0A1L9QLK4"/>
<feature type="transmembrane region" description="Helical" evidence="1">
    <location>
        <begin position="70"/>
        <end position="93"/>
    </location>
</feature>
<proteinExistence type="predicted"/>
<dbReference type="EMBL" id="MLAW01000051">
    <property type="protein sequence ID" value="OJJ19722.1"/>
    <property type="molecule type" value="Genomic_DNA"/>
</dbReference>
<evidence type="ECO:0000313" key="3">
    <source>
        <dbReference type="Proteomes" id="UP000183940"/>
    </source>
</evidence>
<evidence type="ECO:0000313" key="2">
    <source>
        <dbReference type="EMBL" id="OJJ19722.1"/>
    </source>
</evidence>
<name>A0A1L9QLK4_9CYAN</name>
<feature type="transmembrane region" description="Helical" evidence="1">
    <location>
        <begin position="32"/>
        <end position="50"/>
    </location>
</feature>
<dbReference type="STRING" id="1925591.BI308_21410"/>
<keyword evidence="3" id="KW-1185">Reference proteome</keyword>
<keyword evidence="1" id="KW-1133">Transmembrane helix</keyword>
<protein>
    <submittedName>
        <fullName evidence="2">Uncharacterized protein</fullName>
    </submittedName>
</protein>
<organism evidence="2 3">
    <name type="scientific">Roseofilum reptotaenium AO1-A</name>
    <dbReference type="NCBI Taxonomy" id="1925591"/>
    <lineage>
        <taxon>Bacteria</taxon>
        <taxon>Bacillati</taxon>
        <taxon>Cyanobacteriota</taxon>
        <taxon>Cyanophyceae</taxon>
        <taxon>Desertifilales</taxon>
        <taxon>Desertifilaceae</taxon>
        <taxon>Roseofilum</taxon>
    </lineage>
</organism>
<accession>A0A1L9QLK4</accession>
<sequence length="144" mass="16643">MNLVSPDSQIDLDPQFQAQVMRYHQLLVGGRWLVVMLWWLVLGLPSLWIMRSPLSLLFEHFTWSGLYYSFYFHPLAAIGFSSSIGLTTAVLVWQSRNILVGFPLPYRKGLERKVYRIHQQGKSHPLWSWVVEGQGNRKGIGNSQ</sequence>